<dbReference type="InterPro" id="IPR038404">
    <property type="entry name" value="TRAP_DctP_sf"/>
</dbReference>
<dbReference type="NCBIfam" id="TIGR00787">
    <property type="entry name" value="dctP"/>
    <property type="match status" value="1"/>
</dbReference>
<dbReference type="RefSeq" id="WP_311162354.1">
    <property type="nucleotide sequence ID" value="NZ_JAVQLW010000004.1"/>
</dbReference>
<dbReference type="PANTHER" id="PTHR33376">
    <property type="match status" value="1"/>
</dbReference>
<accession>A0ABU2HX79</accession>
<dbReference type="InterPro" id="IPR004682">
    <property type="entry name" value="TRAP_DctP"/>
</dbReference>
<evidence type="ECO:0000256" key="5">
    <source>
        <dbReference type="ARBA" id="ARBA00022764"/>
    </source>
</evidence>
<protein>
    <submittedName>
        <fullName evidence="7">TRAP transporter substrate-binding protein</fullName>
    </submittedName>
</protein>
<evidence type="ECO:0000313" key="8">
    <source>
        <dbReference type="Proteomes" id="UP001269144"/>
    </source>
</evidence>
<feature type="signal peptide" evidence="6">
    <location>
        <begin position="1"/>
        <end position="23"/>
    </location>
</feature>
<organism evidence="7 8">
    <name type="scientific">Paracoccus aurantius</name>
    <dbReference type="NCBI Taxonomy" id="3073814"/>
    <lineage>
        <taxon>Bacteria</taxon>
        <taxon>Pseudomonadati</taxon>
        <taxon>Pseudomonadota</taxon>
        <taxon>Alphaproteobacteria</taxon>
        <taxon>Rhodobacterales</taxon>
        <taxon>Paracoccaceae</taxon>
        <taxon>Paracoccus</taxon>
    </lineage>
</organism>
<keyword evidence="3" id="KW-0813">Transport</keyword>
<reference evidence="8" key="1">
    <citation type="submission" date="2023-07" db="EMBL/GenBank/DDBJ databases">
        <title>Paracoccus sp. MBLB3053 whole genome sequence.</title>
        <authorList>
            <person name="Hwang C.Y."/>
            <person name="Cho E.-S."/>
            <person name="Seo M.-J."/>
        </authorList>
    </citation>
    <scope>NUCLEOTIDE SEQUENCE [LARGE SCALE GENOMIC DNA]</scope>
    <source>
        <strain evidence="8">MBLB3053</strain>
    </source>
</reference>
<dbReference type="NCBIfam" id="NF037995">
    <property type="entry name" value="TRAP_S1"/>
    <property type="match status" value="1"/>
</dbReference>
<feature type="chain" id="PRO_5046274437" evidence="6">
    <location>
        <begin position="24"/>
        <end position="325"/>
    </location>
</feature>
<name>A0ABU2HX79_9RHOB</name>
<evidence type="ECO:0000256" key="4">
    <source>
        <dbReference type="ARBA" id="ARBA00022729"/>
    </source>
</evidence>
<sequence>MAVIKTLTVALAASLTFGTAAFAQEFTARLSLDVQEGNPKYVAAENFANAVSEATDGAVKFQLFANGLLGGEVESAEGMRLGSVQAGIITSSVFATWIPEVQVLDLPFLFRDDAHAAAANAVLTERLASKFEEQGFHLLGFSINGARQPMSTFPVDAPSDVAGKKIRVIQSPIHIALWEAVGARPVPIPASEVYNAMQTGVVDMFDNTATNYLTFRFYEVAPHYTDLRHVYAMGSWVVAKSWWDSLPGEYQQSITKAATEVQAEAGPLLAEVDAASLAETEKLGATLHVVSDKQPWIELMEPVLAKFAPQIPGAEETIGAIKAIE</sequence>
<dbReference type="PIRSF" id="PIRSF006470">
    <property type="entry name" value="DctB"/>
    <property type="match status" value="1"/>
</dbReference>
<evidence type="ECO:0000256" key="6">
    <source>
        <dbReference type="SAM" id="SignalP"/>
    </source>
</evidence>
<dbReference type="EMBL" id="JAVQLW010000004">
    <property type="protein sequence ID" value="MDS9469660.1"/>
    <property type="molecule type" value="Genomic_DNA"/>
</dbReference>
<dbReference type="Gene3D" id="3.40.190.170">
    <property type="entry name" value="Bacterial extracellular solute-binding protein, family 7"/>
    <property type="match status" value="1"/>
</dbReference>
<comment type="similarity">
    <text evidence="2">Belongs to the bacterial solute-binding protein 7 family.</text>
</comment>
<dbReference type="PANTHER" id="PTHR33376:SF7">
    <property type="entry name" value="C4-DICARBOXYLATE-BINDING PROTEIN DCTB"/>
    <property type="match status" value="1"/>
</dbReference>
<evidence type="ECO:0000256" key="1">
    <source>
        <dbReference type="ARBA" id="ARBA00004418"/>
    </source>
</evidence>
<dbReference type="CDD" id="cd13603">
    <property type="entry name" value="PBP2_TRAP_Siap_TeaA_like"/>
    <property type="match status" value="1"/>
</dbReference>
<gene>
    <name evidence="7" type="ORF">RGQ15_19005</name>
</gene>
<dbReference type="InterPro" id="IPR018389">
    <property type="entry name" value="DctP_fam"/>
</dbReference>
<comment type="caution">
    <text evidence="7">The sequence shown here is derived from an EMBL/GenBank/DDBJ whole genome shotgun (WGS) entry which is preliminary data.</text>
</comment>
<evidence type="ECO:0000256" key="3">
    <source>
        <dbReference type="ARBA" id="ARBA00022448"/>
    </source>
</evidence>
<keyword evidence="5" id="KW-0574">Periplasm</keyword>
<dbReference type="Proteomes" id="UP001269144">
    <property type="component" value="Unassembled WGS sequence"/>
</dbReference>
<keyword evidence="4 6" id="KW-0732">Signal</keyword>
<proteinExistence type="inferred from homology"/>
<keyword evidence="8" id="KW-1185">Reference proteome</keyword>
<evidence type="ECO:0000256" key="2">
    <source>
        <dbReference type="ARBA" id="ARBA00009023"/>
    </source>
</evidence>
<dbReference type="Pfam" id="PF03480">
    <property type="entry name" value="DctP"/>
    <property type="match status" value="1"/>
</dbReference>
<comment type="subcellular location">
    <subcellularLocation>
        <location evidence="1">Periplasm</location>
    </subcellularLocation>
</comment>
<evidence type="ECO:0000313" key="7">
    <source>
        <dbReference type="EMBL" id="MDS9469660.1"/>
    </source>
</evidence>